<evidence type="ECO:0000256" key="1">
    <source>
        <dbReference type="ARBA" id="ARBA00004323"/>
    </source>
</evidence>
<evidence type="ECO:0000256" key="10">
    <source>
        <dbReference type="ARBA" id="ARBA00023136"/>
    </source>
</evidence>
<keyword evidence="8" id="KW-1133">Transmembrane helix</keyword>
<keyword evidence="10" id="KW-0472">Membrane</keyword>
<dbReference type="GO" id="GO:0006493">
    <property type="term" value="P:protein O-linked glycosylation"/>
    <property type="evidence" value="ECO:0007669"/>
    <property type="project" value="TreeGrafter"/>
</dbReference>
<comment type="catalytic activity">
    <reaction evidence="12">
        <text>a neolactoside nLc4Cer(d18:1(4E)) + UDP-N-acetyl-alpha-D-glucosamine = a neolactoside IV(3)-beta-GlcNAc-nLc4Cer(d18:1(4E)) + UDP + H(+)</text>
        <dbReference type="Rhea" id="RHEA:23004"/>
        <dbReference type="ChEBI" id="CHEBI:15378"/>
        <dbReference type="ChEBI" id="CHEBI:17006"/>
        <dbReference type="ChEBI" id="CHEBI:57705"/>
        <dbReference type="ChEBI" id="CHEBI:58223"/>
        <dbReference type="ChEBI" id="CHEBI:142448"/>
    </reaction>
    <physiologicalReaction direction="left-to-right" evidence="12">
        <dbReference type="Rhea" id="RHEA:23005"/>
    </physiologicalReaction>
</comment>
<name>A0A8M1KET3_CLUHA</name>
<accession>A0A8M1KET3</accession>
<evidence type="ECO:0000256" key="4">
    <source>
        <dbReference type="ARBA" id="ARBA00022676"/>
    </source>
</evidence>
<evidence type="ECO:0000256" key="14">
    <source>
        <dbReference type="RuleBase" id="RU363063"/>
    </source>
</evidence>
<dbReference type="PANTHER" id="PTHR11214:SF21">
    <property type="entry name" value="LACTOSYLCERAMIDE 1,3-N-ACETYL-BETA-D-GLUCOSAMINYLTRANSFERASE"/>
    <property type="match status" value="1"/>
</dbReference>
<gene>
    <name evidence="16" type="primary">LOC122131910</name>
</gene>
<dbReference type="Proteomes" id="UP000515152">
    <property type="component" value="Unplaced"/>
</dbReference>
<dbReference type="InterPro" id="IPR002659">
    <property type="entry name" value="Glyco_trans_31"/>
</dbReference>
<sequence>MVGMIRRVHKWHFLHLLSTCLVLSGIMVCWDKLSVIPYHYLGLGPSFKINSWTISREEACKFSDHHYLINHKDKCESDNVLLLLFVKSSPQNFARRQGVRLTWGNESYIESELGVSVKVLFVLGVHSQPESRRLIQSQLYQEDQKYHDLIQQSFIDSFHNLTTKLLLQFNWAHTHCSLAQFLMSTDDDMFIHMPNLVHYLQQVNQVGARDFWVGRVFINSGPVRYKSNKYYVSPQLYPWVTYPAYTGGAAYVVSRDVASRIHQASLTLNASIHIDDVFMGICALVIGVTPEAHDFFSGERKSPYHPCIYKQMITSHGHETDLQELWKKATSPEVQNVDSGFTGKLYCSLTKLRLLCSPFNLNTYPCKPSTIF</sequence>
<evidence type="ECO:0000256" key="9">
    <source>
        <dbReference type="ARBA" id="ARBA00023034"/>
    </source>
</evidence>
<dbReference type="KEGG" id="char:122131910"/>
<organism evidence="15 16">
    <name type="scientific">Clupea harengus</name>
    <name type="common">Atlantic herring</name>
    <dbReference type="NCBI Taxonomy" id="7950"/>
    <lineage>
        <taxon>Eukaryota</taxon>
        <taxon>Metazoa</taxon>
        <taxon>Chordata</taxon>
        <taxon>Craniata</taxon>
        <taxon>Vertebrata</taxon>
        <taxon>Euteleostomi</taxon>
        <taxon>Actinopterygii</taxon>
        <taxon>Neopterygii</taxon>
        <taxon>Teleostei</taxon>
        <taxon>Clupei</taxon>
        <taxon>Clupeiformes</taxon>
        <taxon>Clupeoidei</taxon>
        <taxon>Clupeidae</taxon>
        <taxon>Clupea</taxon>
    </lineage>
</organism>
<keyword evidence="4 14" id="KW-0328">Glycosyltransferase</keyword>
<dbReference type="RefSeq" id="XP_042562566.1">
    <property type="nucleotide sequence ID" value="XM_042706632.1"/>
</dbReference>
<protein>
    <recommendedName>
        <fullName evidence="14">Hexosyltransferase</fullName>
        <ecNumber evidence="14">2.4.1.-</ecNumber>
    </recommendedName>
</protein>
<evidence type="ECO:0000256" key="7">
    <source>
        <dbReference type="ARBA" id="ARBA00022968"/>
    </source>
</evidence>
<evidence type="ECO:0000313" key="16">
    <source>
        <dbReference type="RefSeq" id="XP_042562566.1"/>
    </source>
</evidence>
<dbReference type="FunFam" id="3.90.550.50:FF:000019">
    <property type="entry name" value="Hexosyltransferase"/>
    <property type="match status" value="1"/>
</dbReference>
<dbReference type="EC" id="2.4.1.-" evidence="14"/>
<dbReference type="OrthoDB" id="5957813at2759"/>
<comment type="similarity">
    <text evidence="3 14">Belongs to the glycosyltransferase 31 family.</text>
</comment>
<keyword evidence="9 14" id="KW-0333">Golgi apparatus</keyword>
<dbReference type="GO" id="GO:0047256">
    <property type="term" value="F:lactosylceramide 1,3-N-acetyl-beta-D-glucosaminyltransferase activity"/>
    <property type="evidence" value="ECO:0007669"/>
    <property type="project" value="UniProtKB-EC"/>
</dbReference>
<dbReference type="Pfam" id="PF01762">
    <property type="entry name" value="Galactosyl_T"/>
    <property type="match status" value="1"/>
</dbReference>
<comment type="pathway">
    <text evidence="2">Protein modification; protein glycosylation.</text>
</comment>
<keyword evidence="6" id="KW-0812">Transmembrane</keyword>
<comment type="subcellular location">
    <subcellularLocation>
        <location evidence="1 14">Golgi apparatus membrane</location>
        <topology evidence="1 14">Single-pass type II membrane protein</topology>
    </subcellularLocation>
</comment>
<keyword evidence="11" id="KW-0325">Glycoprotein</keyword>
<evidence type="ECO:0000256" key="3">
    <source>
        <dbReference type="ARBA" id="ARBA00008661"/>
    </source>
</evidence>
<proteinExistence type="inferred from homology"/>
<comment type="catalytic activity">
    <reaction evidence="13">
        <text>a beta-D-Gal-(1-&gt;4)-beta-D-Glc-(1&lt;-&gt;1)-Cer(d18:1(4E)) + UDP-N-acetyl-alpha-D-glucosamine = a beta-D-GlcNAc-(1-&gt;3)-beta-D-Gal-(1-&gt;4)-beta-D-Glc-(1&lt;-&gt;1)-Cer(d18:1(4E)) + UDP + H(+)</text>
        <dbReference type="Rhea" id="RHEA:13905"/>
        <dbReference type="ChEBI" id="CHEBI:15378"/>
        <dbReference type="ChEBI" id="CHEBI:17103"/>
        <dbReference type="ChEBI" id="CHEBI:17950"/>
        <dbReference type="ChEBI" id="CHEBI:57705"/>
        <dbReference type="ChEBI" id="CHEBI:58223"/>
        <dbReference type="EC" id="2.4.1.206"/>
    </reaction>
    <physiologicalReaction direction="left-to-right" evidence="13">
        <dbReference type="Rhea" id="RHEA:13906"/>
    </physiologicalReaction>
</comment>
<keyword evidence="5" id="KW-0808">Transferase</keyword>
<evidence type="ECO:0000256" key="13">
    <source>
        <dbReference type="ARBA" id="ARBA00049239"/>
    </source>
</evidence>
<reference evidence="16" key="1">
    <citation type="submission" date="2025-08" db="UniProtKB">
        <authorList>
            <consortium name="RefSeq"/>
        </authorList>
    </citation>
    <scope>IDENTIFICATION</scope>
</reference>
<dbReference type="AlphaFoldDB" id="A0A8M1KET3"/>
<keyword evidence="7" id="KW-0735">Signal-anchor</keyword>
<dbReference type="Gene3D" id="3.90.550.50">
    <property type="match status" value="1"/>
</dbReference>
<dbReference type="PANTHER" id="PTHR11214">
    <property type="entry name" value="BETA-1,3-N-ACETYLGLUCOSAMINYLTRANSFERASE"/>
    <property type="match status" value="1"/>
</dbReference>
<keyword evidence="15" id="KW-1185">Reference proteome</keyword>
<evidence type="ECO:0000313" key="15">
    <source>
        <dbReference type="Proteomes" id="UP000515152"/>
    </source>
</evidence>
<dbReference type="GeneID" id="122131910"/>
<dbReference type="GO" id="GO:0030148">
    <property type="term" value="P:sphingolipid biosynthetic process"/>
    <property type="evidence" value="ECO:0007669"/>
    <property type="project" value="UniProtKB-ARBA"/>
</dbReference>
<evidence type="ECO:0000256" key="5">
    <source>
        <dbReference type="ARBA" id="ARBA00022679"/>
    </source>
</evidence>
<evidence type="ECO:0000256" key="8">
    <source>
        <dbReference type="ARBA" id="ARBA00022989"/>
    </source>
</evidence>
<evidence type="ECO:0000256" key="11">
    <source>
        <dbReference type="ARBA" id="ARBA00023180"/>
    </source>
</evidence>
<evidence type="ECO:0000256" key="6">
    <source>
        <dbReference type="ARBA" id="ARBA00022692"/>
    </source>
</evidence>
<evidence type="ECO:0000256" key="2">
    <source>
        <dbReference type="ARBA" id="ARBA00004922"/>
    </source>
</evidence>
<dbReference type="GO" id="GO:0000139">
    <property type="term" value="C:Golgi membrane"/>
    <property type="evidence" value="ECO:0007669"/>
    <property type="project" value="UniProtKB-SubCell"/>
</dbReference>
<evidence type="ECO:0000256" key="12">
    <source>
        <dbReference type="ARBA" id="ARBA00048750"/>
    </source>
</evidence>